<evidence type="ECO:0000313" key="3">
    <source>
        <dbReference type="Proteomes" id="UP000728032"/>
    </source>
</evidence>
<organism evidence="2">
    <name type="scientific">Oppiella nova</name>
    <dbReference type="NCBI Taxonomy" id="334625"/>
    <lineage>
        <taxon>Eukaryota</taxon>
        <taxon>Metazoa</taxon>
        <taxon>Ecdysozoa</taxon>
        <taxon>Arthropoda</taxon>
        <taxon>Chelicerata</taxon>
        <taxon>Arachnida</taxon>
        <taxon>Acari</taxon>
        <taxon>Acariformes</taxon>
        <taxon>Sarcoptiformes</taxon>
        <taxon>Oribatida</taxon>
        <taxon>Brachypylina</taxon>
        <taxon>Oppioidea</taxon>
        <taxon>Oppiidae</taxon>
        <taxon>Oppiella</taxon>
    </lineage>
</organism>
<sequence>MEVQPQYFTQMVDDIRLKTNARIYLFQLMLESYSDLKAVLRRRGDRESSERCPGSGAPVTATDDEHEDMLIDLMGESRSWTVDQLAAEMVGAAFLPHELDDKQKENRSWLRCYDPLTDQQAQEWRQPGEDPAILMFFIASKNPLKENALQQEIN</sequence>
<keyword evidence="3" id="KW-1185">Reference proteome</keyword>
<protein>
    <submittedName>
        <fullName evidence="2">Uncharacterized protein</fullName>
    </submittedName>
</protein>
<name>A0A7R9MCY3_9ACAR</name>
<dbReference type="EMBL" id="OC928455">
    <property type="protein sequence ID" value="CAD7657760.1"/>
    <property type="molecule type" value="Genomic_DNA"/>
</dbReference>
<accession>A0A7R9MCY3</accession>
<dbReference type="EMBL" id="CAJPVJ010013630">
    <property type="protein sequence ID" value="CAG2174946.1"/>
    <property type="molecule type" value="Genomic_DNA"/>
</dbReference>
<feature type="region of interest" description="Disordered" evidence="1">
    <location>
        <begin position="44"/>
        <end position="66"/>
    </location>
</feature>
<reference evidence="2" key="1">
    <citation type="submission" date="2020-11" db="EMBL/GenBank/DDBJ databases">
        <authorList>
            <person name="Tran Van P."/>
        </authorList>
    </citation>
    <scope>NUCLEOTIDE SEQUENCE</scope>
</reference>
<gene>
    <name evidence="2" type="ORF">ONB1V03_LOCUS14385</name>
</gene>
<dbReference type="AlphaFoldDB" id="A0A7R9MCY3"/>
<evidence type="ECO:0000313" key="2">
    <source>
        <dbReference type="EMBL" id="CAD7657760.1"/>
    </source>
</evidence>
<proteinExistence type="predicted"/>
<evidence type="ECO:0000256" key="1">
    <source>
        <dbReference type="SAM" id="MobiDB-lite"/>
    </source>
</evidence>
<dbReference type="Proteomes" id="UP000728032">
    <property type="component" value="Unassembled WGS sequence"/>
</dbReference>